<feature type="domain" description="Recombinase" evidence="1">
    <location>
        <begin position="6"/>
        <end position="102"/>
    </location>
</feature>
<dbReference type="Pfam" id="PF07508">
    <property type="entry name" value="Recombinase"/>
    <property type="match status" value="1"/>
</dbReference>
<sequence length="253" mass="28672">MNRKMPYGYRIQSGMIVTQSQEAAGVKRIFSLYLAGKSRDQIADALNTEGYCYSAESPKWDKNRVRQALENPRYMGAHDYPAIIADETFRMAQAMKEKRTRKRGNHPALCLTPKLHCGHCGHSLRRITNNYWRDTLRFHCDGCGMSVTIPDADLLSEVERQAAEYTPPADSPGYAPSEDSVRLTNAINRGLEKPEHPEEVTALIMQGISARYACFPTQMTSTDILRLLKEKDYDQAIRYITITAENAVTVTFR</sequence>
<dbReference type="InterPro" id="IPR050639">
    <property type="entry name" value="SSR_resolvase"/>
</dbReference>
<gene>
    <name evidence="2" type="ORF">FMM72_06745</name>
</gene>
<dbReference type="Gene3D" id="3.90.1750.20">
    <property type="entry name" value="Putative Large Serine Recombinase, Chain B, Domain 2"/>
    <property type="match status" value="1"/>
</dbReference>
<dbReference type="PANTHER" id="PTHR30461:SF23">
    <property type="entry name" value="DNA RECOMBINASE-RELATED"/>
    <property type="match status" value="1"/>
</dbReference>
<dbReference type="GO" id="GO:0000150">
    <property type="term" value="F:DNA strand exchange activity"/>
    <property type="evidence" value="ECO:0007669"/>
    <property type="project" value="InterPro"/>
</dbReference>
<dbReference type="GO" id="GO:0003677">
    <property type="term" value="F:DNA binding"/>
    <property type="evidence" value="ECO:0007669"/>
    <property type="project" value="InterPro"/>
</dbReference>
<comment type="caution">
    <text evidence="2">The sequence shown here is derived from an EMBL/GenBank/DDBJ whole genome shotgun (WGS) entry which is preliminary data.</text>
</comment>
<evidence type="ECO:0000313" key="3">
    <source>
        <dbReference type="Proteomes" id="UP000462501"/>
    </source>
</evidence>
<dbReference type="PANTHER" id="PTHR30461">
    <property type="entry name" value="DNA-INVERTASE FROM LAMBDOID PROPHAGE"/>
    <property type="match status" value="1"/>
</dbReference>
<evidence type="ECO:0000313" key="2">
    <source>
        <dbReference type="EMBL" id="NDO38954.1"/>
    </source>
</evidence>
<dbReference type="PROSITE" id="PS51737">
    <property type="entry name" value="RECOMBINASE_DNA_BIND"/>
    <property type="match status" value="1"/>
</dbReference>
<reference evidence="2 3" key="1">
    <citation type="submission" date="2019-06" db="EMBL/GenBank/DDBJ databases">
        <title>Draft genome sequences of 15 bacterial species constituting the stable defined intestinal microbiota of the GM15 gnotobiotic mouse model.</title>
        <authorList>
            <person name="Elie C."/>
            <person name="Mathieu A."/>
            <person name="Saliou A."/>
            <person name="Darnaud M."/>
            <person name="Leulier F."/>
            <person name="Tamellini A."/>
        </authorList>
    </citation>
    <scope>NUCLEOTIDE SEQUENCE [LARGE SCALE GENOMIC DNA]</scope>
    <source>
        <strain evidence="2 3">JM4-15</strain>
    </source>
</reference>
<dbReference type="RefSeq" id="WP_162220946.1">
    <property type="nucleotide sequence ID" value="NZ_JANJZM010000012.1"/>
</dbReference>
<dbReference type="Proteomes" id="UP000462501">
    <property type="component" value="Unassembled WGS sequence"/>
</dbReference>
<evidence type="ECO:0000259" key="1">
    <source>
        <dbReference type="PROSITE" id="PS51737"/>
    </source>
</evidence>
<name>A0A845SX02_9FIRM</name>
<protein>
    <recommendedName>
        <fullName evidence="1">Recombinase domain-containing protein</fullName>
    </recommendedName>
</protein>
<proteinExistence type="predicted"/>
<dbReference type="InterPro" id="IPR011109">
    <property type="entry name" value="DNA_bind_recombinase_dom"/>
</dbReference>
<dbReference type="InterPro" id="IPR038109">
    <property type="entry name" value="DNA_bind_recomb_sf"/>
</dbReference>
<dbReference type="EMBL" id="VIQT01000009">
    <property type="protein sequence ID" value="NDO38954.1"/>
    <property type="molecule type" value="Genomic_DNA"/>
</dbReference>
<accession>A0A845SX02</accession>
<organism evidence="2 3">
    <name type="scientific">Anaerotruncus colihominis</name>
    <dbReference type="NCBI Taxonomy" id="169435"/>
    <lineage>
        <taxon>Bacteria</taxon>
        <taxon>Bacillati</taxon>
        <taxon>Bacillota</taxon>
        <taxon>Clostridia</taxon>
        <taxon>Eubacteriales</taxon>
        <taxon>Oscillospiraceae</taxon>
        <taxon>Anaerotruncus</taxon>
    </lineage>
</organism>
<dbReference type="AlphaFoldDB" id="A0A845SX02"/>